<keyword evidence="2" id="KW-0808">Transferase</keyword>
<sequence>MFVNAHIETKRLLVKPYHISDAKPLYELQKHPKTNRFMPSPSYSLEEIQDIILWSIEMNKKNNVNNIAKFNLSIFEKSSQKFIGYCGLGPLDFEITSTEMYYALSYDKWGKGYATEATYALLQYAFLKIGIERVVAVVFPENKASVSVLKKLGFQFEEKIKNLNEEFKEFTGMHSFYITKDVFSNNLTNNQITD</sequence>
<dbReference type="SUPFAM" id="SSF55729">
    <property type="entry name" value="Acyl-CoA N-acyltransferases (Nat)"/>
    <property type="match status" value="1"/>
</dbReference>
<protein>
    <submittedName>
        <fullName evidence="2">Ribosomal-protein-alanine acetyltransferase</fullName>
    </submittedName>
</protein>
<dbReference type="PROSITE" id="PS51186">
    <property type="entry name" value="GNAT"/>
    <property type="match status" value="1"/>
</dbReference>
<organism evidence="2 3">
    <name type="scientific">Bacillus cereus</name>
    <dbReference type="NCBI Taxonomy" id="1396"/>
    <lineage>
        <taxon>Bacteria</taxon>
        <taxon>Bacillati</taxon>
        <taxon>Bacillota</taxon>
        <taxon>Bacilli</taxon>
        <taxon>Bacillales</taxon>
        <taxon>Bacillaceae</taxon>
        <taxon>Bacillus</taxon>
        <taxon>Bacillus cereus group</taxon>
    </lineage>
</organism>
<dbReference type="InterPro" id="IPR016181">
    <property type="entry name" value="Acyl_CoA_acyltransferase"/>
</dbReference>
<dbReference type="AlphaFoldDB" id="A0A161TAX5"/>
<reference evidence="2 3" key="1">
    <citation type="submission" date="2015-09" db="EMBL/GenBank/DDBJ databases">
        <title>Bacillus cereus food isolates.</title>
        <authorList>
            <person name="Boekhorst J."/>
        </authorList>
    </citation>
    <scope>NUCLEOTIDE SEQUENCE [LARGE SCALE GENOMIC DNA]</scope>
    <source>
        <strain evidence="2 3">B4082</strain>
    </source>
</reference>
<dbReference type="GO" id="GO:0016747">
    <property type="term" value="F:acyltransferase activity, transferring groups other than amino-acyl groups"/>
    <property type="evidence" value="ECO:0007669"/>
    <property type="project" value="InterPro"/>
</dbReference>
<evidence type="ECO:0000259" key="1">
    <source>
        <dbReference type="PROSITE" id="PS51186"/>
    </source>
</evidence>
<comment type="caution">
    <text evidence="2">The sequence shown here is derived from an EMBL/GenBank/DDBJ whole genome shotgun (WGS) entry which is preliminary data.</text>
</comment>
<dbReference type="PANTHER" id="PTHR43792">
    <property type="entry name" value="GNAT FAMILY, PUTATIVE (AFU_ORTHOLOGUE AFUA_3G00765)-RELATED-RELATED"/>
    <property type="match status" value="1"/>
</dbReference>
<dbReference type="RefSeq" id="WP_063222247.1">
    <property type="nucleotide sequence ID" value="NZ_LJKA01000027.1"/>
</dbReference>
<evidence type="ECO:0000313" key="2">
    <source>
        <dbReference type="EMBL" id="KZD37913.1"/>
    </source>
</evidence>
<proteinExistence type="predicted"/>
<feature type="domain" description="N-acetyltransferase" evidence="1">
    <location>
        <begin position="12"/>
        <end position="171"/>
    </location>
</feature>
<dbReference type="PATRIC" id="fig|1396.539.peg.5193"/>
<dbReference type="InterPro" id="IPR000182">
    <property type="entry name" value="GNAT_dom"/>
</dbReference>
<dbReference type="Gene3D" id="3.40.630.30">
    <property type="match status" value="1"/>
</dbReference>
<evidence type="ECO:0000313" key="3">
    <source>
        <dbReference type="Proteomes" id="UP000076501"/>
    </source>
</evidence>
<dbReference type="Proteomes" id="UP000076501">
    <property type="component" value="Unassembled WGS sequence"/>
</dbReference>
<dbReference type="EMBL" id="LJKA01000027">
    <property type="protein sequence ID" value="KZD37913.1"/>
    <property type="molecule type" value="Genomic_DNA"/>
</dbReference>
<name>A0A161TAX5_BACCE</name>
<gene>
    <name evidence="2" type="ORF">B4082_1837</name>
</gene>
<accession>A0A161TAX5</accession>
<dbReference type="InterPro" id="IPR051531">
    <property type="entry name" value="N-acetyltransferase"/>
</dbReference>
<dbReference type="Pfam" id="PF13302">
    <property type="entry name" value="Acetyltransf_3"/>
    <property type="match status" value="1"/>
</dbReference>